<comment type="subcellular location">
    <subcellularLocation>
        <location evidence="9">Cytoplasm</location>
    </subcellularLocation>
</comment>
<keyword evidence="5 9" id="KW-0671">Queuosine biosynthesis</keyword>
<comment type="similarity">
    <text evidence="9">Belongs to the QueG family.</text>
</comment>
<dbReference type="InterPro" id="IPR017900">
    <property type="entry name" value="4Fe4S_Fe_S_CS"/>
</dbReference>
<feature type="binding site" evidence="9">
    <location>
        <position position="232"/>
    </location>
    <ligand>
        <name>cob(II)alamin</name>
        <dbReference type="ChEBI" id="CHEBI:16304"/>
    </ligand>
</feature>
<dbReference type="PROSITE" id="PS00198">
    <property type="entry name" value="4FE4S_FER_1"/>
    <property type="match status" value="1"/>
</dbReference>
<feature type="binding site" evidence="9">
    <location>
        <position position="173"/>
    </location>
    <ligand>
        <name>cob(II)alamin</name>
        <dbReference type="ChEBI" id="CHEBI:16304"/>
    </ligand>
</feature>
<feature type="binding site" evidence="9">
    <location>
        <position position="184"/>
    </location>
    <ligand>
        <name>cob(II)alamin</name>
        <dbReference type="ChEBI" id="CHEBI:16304"/>
    </ligand>
</feature>
<organism evidence="11 12">
    <name type="scientific">Pedobacter alluvionis</name>
    <dbReference type="NCBI Taxonomy" id="475253"/>
    <lineage>
        <taxon>Bacteria</taxon>
        <taxon>Pseudomonadati</taxon>
        <taxon>Bacteroidota</taxon>
        <taxon>Sphingobacteriia</taxon>
        <taxon>Sphingobacteriales</taxon>
        <taxon>Sphingobacteriaceae</taxon>
        <taxon>Pedobacter</taxon>
    </lineage>
</organism>
<feature type="binding site" evidence="9">
    <location>
        <position position="239"/>
    </location>
    <ligand>
        <name>tRNA</name>
        <dbReference type="ChEBI" id="CHEBI:17843"/>
    </ligand>
</feature>
<reference evidence="11 12" key="1">
    <citation type="submission" date="2018-10" db="EMBL/GenBank/DDBJ databases">
        <title>Genomic Encyclopedia of Archaeal and Bacterial Type Strains, Phase II (KMG-II): from individual species to whole genera.</title>
        <authorList>
            <person name="Goeker M."/>
        </authorList>
    </citation>
    <scope>NUCLEOTIDE SEQUENCE [LARGE SCALE GENOMIC DNA]</scope>
    <source>
        <strain evidence="11 12">DSM 19624</strain>
    </source>
</reference>
<evidence type="ECO:0000313" key="12">
    <source>
        <dbReference type="Proteomes" id="UP000273898"/>
    </source>
</evidence>
<feature type="binding site" evidence="9">
    <location>
        <position position="207"/>
    </location>
    <ligand>
        <name>[4Fe-4S] cluster</name>
        <dbReference type="ChEBI" id="CHEBI:49883"/>
        <label>1</label>
    </ligand>
</feature>
<keyword evidence="8 9" id="KW-0411">Iron-sulfur</keyword>
<dbReference type="GO" id="GO:0046872">
    <property type="term" value="F:metal ion binding"/>
    <property type="evidence" value="ECO:0007669"/>
    <property type="project" value="UniProtKB-KW"/>
</dbReference>
<dbReference type="SUPFAM" id="SSF46548">
    <property type="entry name" value="alpha-helical ferredoxin"/>
    <property type="match status" value="1"/>
</dbReference>
<feature type="binding site" evidence="9">
    <location>
        <begin position="257"/>
        <end position="258"/>
    </location>
    <ligand>
        <name>cob(II)alamin</name>
        <dbReference type="ChEBI" id="CHEBI:16304"/>
    </ligand>
</feature>
<feature type="binding site" evidence="9">
    <location>
        <position position="210"/>
    </location>
    <ligand>
        <name>[4Fe-4S] cluster</name>
        <dbReference type="ChEBI" id="CHEBI:49883"/>
        <label>1</label>
    </ligand>
</feature>
<dbReference type="NCBIfam" id="TIGR00276">
    <property type="entry name" value="tRNA epoxyqueuosine(34) reductase QueG"/>
    <property type="match status" value="1"/>
</dbReference>
<gene>
    <name evidence="9" type="primary">queG</name>
    <name evidence="11" type="ORF">BCL90_1561</name>
</gene>
<evidence type="ECO:0000313" key="11">
    <source>
        <dbReference type="EMBL" id="RLJ80761.1"/>
    </source>
</evidence>
<comment type="subunit">
    <text evidence="9">Monomer.</text>
</comment>
<evidence type="ECO:0000256" key="3">
    <source>
        <dbReference type="ARBA" id="ARBA00022694"/>
    </source>
</evidence>
<evidence type="ECO:0000256" key="5">
    <source>
        <dbReference type="ARBA" id="ARBA00022785"/>
    </source>
</evidence>
<feature type="binding site" evidence="9">
    <location>
        <position position="264"/>
    </location>
    <ligand>
        <name>[4Fe-4S] cluster</name>
        <dbReference type="ChEBI" id="CHEBI:49883"/>
        <label>1</label>
    </ligand>
</feature>
<keyword evidence="2 9" id="KW-0963">Cytoplasm</keyword>
<keyword evidence="1 9" id="KW-0004">4Fe-4S</keyword>
<dbReference type="GO" id="GO:0008616">
    <property type="term" value="P:tRNA queuosine(34) biosynthetic process"/>
    <property type="evidence" value="ECO:0007669"/>
    <property type="project" value="UniProtKB-UniRule"/>
</dbReference>
<keyword evidence="9" id="KW-0170">Cobalt</keyword>
<dbReference type="FunFam" id="3.30.70.20:FF:000037">
    <property type="entry name" value="Epoxyqueuosine reductase"/>
    <property type="match status" value="1"/>
</dbReference>
<feature type="binding site" evidence="9">
    <location>
        <position position="230"/>
    </location>
    <ligand>
        <name>[4Fe-4S] cluster</name>
        <dbReference type="ChEBI" id="CHEBI:49883"/>
        <label>2</label>
    </ligand>
</feature>
<comment type="cofactor">
    <cofactor evidence="9">
        <name>cob(II)alamin</name>
        <dbReference type="ChEBI" id="CHEBI:16304"/>
    </cofactor>
</comment>
<evidence type="ECO:0000256" key="1">
    <source>
        <dbReference type="ARBA" id="ARBA00022485"/>
    </source>
</evidence>
<feature type="binding site" evidence="9">
    <location>
        <position position="149"/>
    </location>
    <ligand>
        <name>cob(II)alamin</name>
        <dbReference type="ChEBI" id="CHEBI:16304"/>
    </ligand>
</feature>
<dbReference type="InterPro" id="IPR013542">
    <property type="entry name" value="QueG_DUF1730"/>
</dbReference>
<dbReference type="GO" id="GO:0051539">
    <property type="term" value="F:4 iron, 4 sulfur cluster binding"/>
    <property type="evidence" value="ECO:0007669"/>
    <property type="project" value="UniProtKB-KW"/>
</dbReference>
<comment type="cofactor">
    <cofactor evidence="9">
        <name>[4Fe-4S] cluster</name>
        <dbReference type="ChEBI" id="CHEBI:49883"/>
    </cofactor>
    <text evidence="9">Binds 2 [4Fe-4S] clusters per monomer.</text>
</comment>
<feature type="binding site" evidence="9">
    <location>
        <position position="214"/>
    </location>
    <ligand>
        <name>[4Fe-4S] cluster</name>
        <dbReference type="ChEBI" id="CHEBI:49883"/>
        <label>2</label>
    </ligand>
</feature>
<dbReference type="PROSITE" id="PS51379">
    <property type="entry name" value="4FE4S_FER_2"/>
    <property type="match status" value="1"/>
</dbReference>
<sequence>MINENVLIPKPYLCRPVYNNYAKYSQLIKDEALRLGFMACGIAKAEFLEEEAPRLENWLNQNRHGEMKYMENYFDKRLDPRLLVDGAKSVISLSLNYYTEEKQSDPNAPKISKYAYGQDYHTVIKEKLKELTHFIEENIGEVSGRAFVDSAPVLDRAWAKKSGIGWIGKNSNLISKTDGSFFFLAELIVDLELDYDHPYQADYCGSCTRCLDACPTDAIIAPQVVDGTKCISYLTIELKNEIPNEFKDKMSNWMFGCDICQDVCPWNRFSKAHNEEAFKPENGLLDLNAKDLTEITDDVFKKVFKGSAVKRTKFNGLKRNIDFLKPE</sequence>
<dbReference type="Proteomes" id="UP000273898">
    <property type="component" value="Unassembled WGS sequence"/>
</dbReference>
<dbReference type="Pfam" id="PF08331">
    <property type="entry name" value="QueG_DUF1730"/>
    <property type="match status" value="1"/>
</dbReference>
<dbReference type="UniPathway" id="UPA00392"/>
<comment type="caution">
    <text evidence="9">Lacks conserved residue(s) required for the propagation of feature annotation.</text>
</comment>
<comment type="catalytic activity">
    <reaction evidence="9">
        <text>epoxyqueuosine(34) in tRNA + AH2 = queuosine(34) in tRNA + A + H2O</text>
        <dbReference type="Rhea" id="RHEA:32159"/>
        <dbReference type="Rhea" id="RHEA-COMP:18571"/>
        <dbReference type="Rhea" id="RHEA-COMP:18582"/>
        <dbReference type="ChEBI" id="CHEBI:13193"/>
        <dbReference type="ChEBI" id="CHEBI:15377"/>
        <dbReference type="ChEBI" id="CHEBI:17499"/>
        <dbReference type="ChEBI" id="CHEBI:194431"/>
        <dbReference type="ChEBI" id="CHEBI:194443"/>
        <dbReference type="EC" id="1.17.99.6"/>
    </reaction>
</comment>
<dbReference type="InterPro" id="IPR017896">
    <property type="entry name" value="4Fe4S_Fe-S-bd"/>
</dbReference>
<feature type="active site" description="Proton donor" evidence="9">
    <location>
        <position position="149"/>
    </location>
</feature>
<dbReference type="PANTHER" id="PTHR30002">
    <property type="entry name" value="EPOXYQUEUOSINE REDUCTASE"/>
    <property type="match status" value="1"/>
</dbReference>
<dbReference type="EMBL" id="RCCK01000010">
    <property type="protein sequence ID" value="RLJ80761.1"/>
    <property type="molecule type" value="Genomic_DNA"/>
</dbReference>
<feature type="binding site" evidence="9">
    <location>
        <position position="260"/>
    </location>
    <ligand>
        <name>[4Fe-4S] cluster</name>
        <dbReference type="ChEBI" id="CHEBI:49883"/>
        <label>2</label>
    </ligand>
</feature>
<keyword evidence="3 9" id="KW-0819">tRNA processing</keyword>
<protein>
    <recommendedName>
        <fullName evidence="9">Epoxyqueuosine reductase</fullName>
        <ecNumber evidence="9">1.17.99.6</ecNumber>
    </recommendedName>
    <alternativeName>
        <fullName evidence="9">Queuosine biosynthesis protein QueG</fullName>
    </alternativeName>
</protein>
<feature type="binding site" evidence="9">
    <location>
        <position position="170"/>
    </location>
    <ligand>
        <name>cob(II)alamin</name>
        <dbReference type="ChEBI" id="CHEBI:16304"/>
    </ligand>
</feature>
<keyword evidence="4 9" id="KW-0479">Metal-binding</keyword>
<name>A0A497YCW8_9SPHI</name>
<comment type="function">
    <text evidence="9">Catalyzes the conversion of epoxyqueuosine (oQ) to queuosine (Q), which is a hypermodified base found in the wobble positions of tRNA(Asp), tRNA(Asn), tRNA(His) and tRNA(Tyr).</text>
</comment>
<dbReference type="Gene3D" id="3.30.70.20">
    <property type="match status" value="1"/>
</dbReference>
<evidence type="ECO:0000256" key="6">
    <source>
        <dbReference type="ARBA" id="ARBA00023002"/>
    </source>
</evidence>
<dbReference type="PANTHER" id="PTHR30002:SF4">
    <property type="entry name" value="EPOXYQUEUOSINE REDUCTASE"/>
    <property type="match status" value="1"/>
</dbReference>
<evidence type="ECO:0000259" key="10">
    <source>
        <dbReference type="PROSITE" id="PS51379"/>
    </source>
</evidence>
<proteinExistence type="inferred from homology"/>
<dbReference type="AlphaFoldDB" id="A0A497YCW8"/>
<comment type="caution">
    <text evidence="11">The sequence shown here is derived from an EMBL/GenBank/DDBJ whole genome shotgun (WGS) entry which is preliminary data.</text>
</comment>
<evidence type="ECO:0000256" key="8">
    <source>
        <dbReference type="ARBA" id="ARBA00023014"/>
    </source>
</evidence>
<feature type="binding site" evidence="9">
    <location>
        <position position="77"/>
    </location>
    <ligand>
        <name>cob(II)alamin</name>
        <dbReference type="ChEBI" id="CHEBI:16304"/>
    </ligand>
</feature>
<keyword evidence="7 9" id="KW-0408">Iron</keyword>
<dbReference type="GO" id="GO:0031419">
    <property type="term" value="F:cobalamin binding"/>
    <property type="evidence" value="ECO:0007669"/>
    <property type="project" value="UniProtKB-KW"/>
</dbReference>
<evidence type="ECO:0000256" key="7">
    <source>
        <dbReference type="ARBA" id="ARBA00023004"/>
    </source>
</evidence>
<accession>A0A497YCW8</accession>
<dbReference type="InterPro" id="IPR004453">
    <property type="entry name" value="QueG"/>
</dbReference>
<evidence type="ECO:0000256" key="9">
    <source>
        <dbReference type="HAMAP-Rule" id="MF_00916"/>
    </source>
</evidence>
<comment type="pathway">
    <text evidence="9">tRNA modification; tRNA-queuosine biosynthesis.</text>
</comment>
<keyword evidence="6 9" id="KW-0560">Oxidoreductase</keyword>
<feature type="binding site" evidence="9">
    <location>
        <position position="204"/>
    </location>
    <ligand>
        <name>[4Fe-4S] cluster</name>
        <dbReference type="ChEBI" id="CHEBI:49883"/>
        <label>1</label>
    </ligand>
</feature>
<dbReference type="GO" id="GO:0005737">
    <property type="term" value="C:cytoplasm"/>
    <property type="evidence" value="ECO:0007669"/>
    <property type="project" value="UniProtKB-SubCell"/>
</dbReference>
<evidence type="ECO:0000256" key="4">
    <source>
        <dbReference type="ARBA" id="ARBA00022723"/>
    </source>
</evidence>
<dbReference type="HAMAP" id="MF_00916">
    <property type="entry name" value="QueG"/>
    <property type="match status" value="1"/>
</dbReference>
<dbReference type="EC" id="1.17.99.6" evidence="9"/>
<feature type="domain" description="4Fe-4S ferredoxin-type" evidence="10">
    <location>
        <begin position="195"/>
        <end position="224"/>
    </location>
</feature>
<feature type="binding site" evidence="9">
    <location>
        <position position="257"/>
    </location>
    <ligand>
        <name>[4Fe-4S] cluster</name>
        <dbReference type="ChEBI" id="CHEBI:49883"/>
        <label>2</label>
    </ligand>
</feature>
<keyword evidence="9" id="KW-0846">Cobalamin</keyword>
<dbReference type="Pfam" id="PF13484">
    <property type="entry name" value="Fer4_16"/>
    <property type="match status" value="1"/>
</dbReference>
<evidence type="ECO:0000256" key="2">
    <source>
        <dbReference type="ARBA" id="ARBA00022490"/>
    </source>
</evidence>
<dbReference type="GO" id="GO:0052693">
    <property type="term" value="F:epoxyqueuosine reductase activity"/>
    <property type="evidence" value="ECO:0007669"/>
    <property type="project" value="UniProtKB-UniRule"/>
</dbReference>